<protein>
    <submittedName>
        <fullName evidence="1">Uncharacterized protein</fullName>
    </submittedName>
</protein>
<accession>A0AA39P4W0</accession>
<keyword evidence="2" id="KW-1185">Reference proteome</keyword>
<gene>
    <name evidence="1" type="ORF">IW261DRAFT_1485514</name>
</gene>
<reference evidence="1" key="1">
    <citation type="submission" date="2023-06" db="EMBL/GenBank/DDBJ databases">
        <authorList>
            <consortium name="Lawrence Berkeley National Laboratory"/>
            <person name="Ahrendt S."/>
            <person name="Sahu N."/>
            <person name="Indic B."/>
            <person name="Wong-Bajracharya J."/>
            <person name="Merenyi Z."/>
            <person name="Ke H.-M."/>
            <person name="Monk M."/>
            <person name="Kocsube S."/>
            <person name="Drula E."/>
            <person name="Lipzen A."/>
            <person name="Balint B."/>
            <person name="Henrissat B."/>
            <person name="Andreopoulos B."/>
            <person name="Martin F.M."/>
            <person name="Harder C.B."/>
            <person name="Rigling D."/>
            <person name="Ford K.L."/>
            <person name="Foster G.D."/>
            <person name="Pangilinan J."/>
            <person name="Papanicolaou A."/>
            <person name="Barry K."/>
            <person name="LaButti K."/>
            <person name="Viragh M."/>
            <person name="Koriabine M."/>
            <person name="Yan M."/>
            <person name="Riley R."/>
            <person name="Champramary S."/>
            <person name="Plett K.L."/>
            <person name="Tsai I.J."/>
            <person name="Slot J."/>
            <person name="Sipos G."/>
            <person name="Plett J."/>
            <person name="Nagy L.G."/>
            <person name="Grigoriev I.V."/>
        </authorList>
    </citation>
    <scope>NUCLEOTIDE SEQUENCE</scope>
    <source>
        <strain evidence="1">ICMP 16352</strain>
    </source>
</reference>
<dbReference type="EMBL" id="JAUEPR010000016">
    <property type="protein sequence ID" value="KAK0477622.1"/>
    <property type="molecule type" value="Genomic_DNA"/>
</dbReference>
<organism evidence="1 2">
    <name type="scientific">Armillaria novae-zelandiae</name>
    <dbReference type="NCBI Taxonomy" id="153914"/>
    <lineage>
        <taxon>Eukaryota</taxon>
        <taxon>Fungi</taxon>
        <taxon>Dikarya</taxon>
        <taxon>Basidiomycota</taxon>
        <taxon>Agaricomycotina</taxon>
        <taxon>Agaricomycetes</taxon>
        <taxon>Agaricomycetidae</taxon>
        <taxon>Agaricales</taxon>
        <taxon>Marasmiineae</taxon>
        <taxon>Physalacriaceae</taxon>
        <taxon>Armillaria</taxon>
    </lineage>
</organism>
<name>A0AA39P4W0_9AGAR</name>
<sequence>MEVGTAHNSPREMEWLLKRLLALLVSASWCRASAYIVIIQRRCLPGKCERNYGIESTCTTQRIVRLLIASTYGQGPHHDRSAREGRREE</sequence>
<evidence type="ECO:0000313" key="1">
    <source>
        <dbReference type="EMBL" id="KAK0477622.1"/>
    </source>
</evidence>
<dbReference type="AlphaFoldDB" id="A0AA39P4W0"/>
<evidence type="ECO:0000313" key="2">
    <source>
        <dbReference type="Proteomes" id="UP001175227"/>
    </source>
</evidence>
<dbReference type="Proteomes" id="UP001175227">
    <property type="component" value="Unassembled WGS sequence"/>
</dbReference>
<comment type="caution">
    <text evidence="1">The sequence shown here is derived from an EMBL/GenBank/DDBJ whole genome shotgun (WGS) entry which is preliminary data.</text>
</comment>
<proteinExistence type="predicted"/>